<organism evidence="1 2">
    <name type="scientific">Naganishia adeliensis</name>
    <dbReference type="NCBI Taxonomy" id="92952"/>
    <lineage>
        <taxon>Eukaryota</taxon>
        <taxon>Fungi</taxon>
        <taxon>Dikarya</taxon>
        <taxon>Basidiomycota</taxon>
        <taxon>Agaricomycotina</taxon>
        <taxon>Tremellomycetes</taxon>
        <taxon>Filobasidiales</taxon>
        <taxon>Filobasidiaceae</taxon>
        <taxon>Naganishia</taxon>
    </lineage>
</organism>
<proteinExistence type="predicted"/>
<protein>
    <submittedName>
        <fullName evidence="1">Uncharacterized protein</fullName>
    </submittedName>
</protein>
<keyword evidence="2" id="KW-1185">Reference proteome</keyword>
<sequence length="548" mass="60079">MPPASDSSTSSRPATLQSLCSSSSALQVPSPERVRALYAFTSKQKLTNPAGYEKNYRWWVDVVEEALREGLLGSQDGLDRLVVSGDEEDLVRKLAWADERSGTKLRPKGIGGVLASLTQAEPSILYPLSTHLSATTPIRQAPSLASRFVARPLWWAVSKVNPFAGGGGDAVETEEKSWKRVAKTEWVHLELVEEASTNFISHLQANPPVTHSATLLTPHLLIQRYQDILLPSRLKRNKARGVDLSSRDALILLKYLQRDKGVLVSAAVGEVYKISMEEGTSETTTLTEADKGTVAIMTTLEKLDRQVEEVTREITAAQTKAAFHLNLKQKNVALSYLRSKKQLETVLDKRVSAAEQLRSVLRGIENAHGDLEIMRAYESSTAALKNVLSHPSLQRDHVDATMDALAETMADQQEIDDAIQSGGQLAVSASGLEADEDELARELEGLVKERDEEDKAQEERKARAQEQVLVDRMAALKPQGETEKASSASTMDEKAKATDPGADTSGTSEADKKWEAVYEDAQARRAAEATRAEAGRLNREAKVYEVAQ</sequence>
<evidence type="ECO:0000313" key="2">
    <source>
        <dbReference type="Proteomes" id="UP001230649"/>
    </source>
</evidence>
<reference evidence="1" key="1">
    <citation type="submission" date="2023-04" db="EMBL/GenBank/DDBJ databases">
        <title>Draft Genome sequencing of Naganishia species isolated from polar environments using Oxford Nanopore Technology.</title>
        <authorList>
            <person name="Leo P."/>
            <person name="Venkateswaran K."/>
        </authorList>
    </citation>
    <scope>NUCLEOTIDE SEQUENCE</scope>
    <source>
        <strain evidence="1">MNA-CCFEE 5262</strain>
    </source>
</reference>
<dbReference type="Proteomes" id="UP001230649">
    <property type="component" value="Unassembled WGS sequence"/>
</dbReference>
<dbReference type="EMBL" id="JASBWS010000035">
    <property type="protein sequence ID" value="KAJ9107977.1"/>
    <property type="molecule type" value="Genomic_DNA"/>
</dbReference>
<gene>
    <name evidence="1" type="ORF">QFC20_003662</name>
</gene>
<name>A0ACC2W8K5_9TREE</name>
<evidence type="ECO:0000313" key="1">
    <source>
        <dbReference type="EMBL" id="KAJ9107977.1"/>
    </source>
</evidence>
<accession>A0ACC2W8K5</accession>
<comment type="caution">
    <text evidence="1">The sequence shown here is derived from an EMBL/GenBank/DDBJ whole genome shotgun (WGS) entry which is preliminary data.</text>
</comment>